<dbReference type="InterPro" id="IPR011992">
    <property type="entry name" value="EF-hand-dom_pair"/>
</dbReference>
<dbReference type="InterPro" id="IPR002048">
    <property type="entry name" value="EF_hand_dom"/>
</dbReference>
<proteinExistence type="predicted"/>
<dbReference type="InterPro" id="IPR018247">
    <property type="entry name" value="EF_Hand_1_Ca_BS"/>
</dbReference>
<name>A0A7C3CCB9_9PROT</name>
<protein>
    <recommendedName>
        <fullName evidence="2">EF-hand domain-containing protein</fullName>
    </recommendedName>
</protein>
<dbReference type="EMBL" id="DRMN01000248">
    <property type="protein sequence ID" value="HFB55025.1"/>
    <property type="molecule type" value="Genomic_DNA"/>
</dbReference>
<evidence type="ECO:0000259" key="2">
    <source>
        <dbReference type="PROSITE" id="PS50222"/>
    </source>
</evidence>
<gene>
    <name evidence="3" type="ORF">ENJ46_03795</name>
</gene>
<dbReference type="Proteomes" id="UP000886042">
    <property type="component" value="Unassembled WGS sequence"/>
</dbReference>
<keyword evidence="1" id="KW-0732">Signal</keyword>
<dbReference type="Gene3D" id="1.10.238.10">
    <property type="entry name" value="EF-hand"/>
    <property type="match status" value="1"/>
</dbReference>
<comment type="caution">
    <text evidence="3">The sequence shown here is derived from an EMBL/GenBank/DDBJ whole genome shotgun (WGS) entry which is preliminary data.</text>
</comment>
<dbReference type="SUPFAM" id="SSF47473">
    <property type="entry name" value="EF-hand"/>
    <property type="match status" value="1"/>
</dbReference>
<evidence type="ECO:0000256" key="1">
    <source>
        <dbReference type="SAM" id="SignalP"/>
    </source>
</evidence>
<dbReference type="PROSITE" id="PS50222">
    <property type="entry name" value="EF_HAND_2"/>
    <property type="match status" value="1"/>
</dbReference>
<evidence type="ECO:0000313" key="3">
    <source>
        <dbReference type="EMBL" id="HFB55025.1"/>
    </source>
</evidence>
<accession>A0A7C3CCB9</accession>
<feature type="signal peptide" evidence="1">
    <location>
        <begin position="1"/>
        <end position="22"/>
    </location>
</feature>
<feature type="domain" description="EF-hand" evidence="2">
    <location>
        <begin position="91"/>
        <end position="126"/>
    </location>
</feature>
<dbReference type="PROSITE" id="PS00018">
    <property type="entry name" value="EF_HAND_1"/>
    <property type="match status" value="1"/>
</dbReference>
<sequence length="217" mass="24041">MKIPMITRILVVVMMGLAPVCAQNVTAQIISQTPRPDIPADDGALEDDLVKTVTPTFSSEKVGNYIQVPRAAALLFAGFDQNGDYILDESEVSAGIERAFKQADKDGSDRLSLVELEAWRVAALGSDNAVPTSFSFAPNFARSVTPEKFTQVLQDIATDLDKNEQGVSDGEILLPDLLKDYRLPRAGKKNKGENCAARVREERRRVEQQCRTRRYIR</sequence>
<reference evidence="3" key="1">
    <citation type="journal article" date="2020" name="mSystems">
        <title>Genome- and Community-Level Interaction Insights into Carbon Utilization and Element Cycling Functions of Hydrothermarchaeota in Hydrothermal Sediment.</title>
        <authorList>
            <person name="Zhou Z."/>
            <person name="Liu Y."/>
            <person name="Xu W."/>
            <person name="Pan J."/>
            <person name="Luo Z.H."/>
            <person name="Li M."/>
        </authorList>
    </citation>
    <scope>NUCLEOTIDE SEQUENCE [LARGE SCALE GENOMIC DNA]</scope>
    <source>
        <strain evidence="3">HyVt-489</strain>
    </source>
</reference>
<feature type="chain" id="PRO_5028144159" description="EF-hand domain-containing protein" evidence="1">
    <location>
        <begin position="23"/>
        <end position="217"/>
    </location>
</feature>
<organism evidence="3">
    <name type="scientific">Hellea balneolensis</name>
    <dbReference type="NCBI Taxonomy" id="287478"/>
    <lineage>
        <taxon>Bacteria</taxon>
        <taxon>Pseudomonadati</taxon>
        <taxon>Pseudomonadota</taxon>
        <taxon>Alphaproteobacteria</taxon>
        <taxon>Maricaulales</taxon>
        <taxon>Robiginitomaculaceae</taxon>
        <taxon>Hellea</taxon>
    </lineage>
</organism>
<dbReference type="GO" id="GO:0005509">
    <property type="term" value="F:calcium ion binding"/>
    <property type="evidence" value="ECO:0007669"/>
    <property type="project" value="InterPro"/>
</dbReference>
<dbReference type="AlphaFoldDB" id="A0A7C3CCB9"/>